<keyword evidence="10" id="KW-1185">Reference proteome</keyword>
<name>A0ABM8P9S8_9BURK</name>
<dbReference type="InterPro" id="IPR005828">
    <property type="entry name" value="MFS_sugar_transport-like"/>
</dbReference>
<keyword evidence="4 7" id="KW-0812">Transmembrane</keyword>
<feature type="transmembrane region" description="Helical" evidence="7">
    <location>
        <begin position="62"/>
        <end position="83"/>
    </location>
</feature>
<dbReference type="Gene3D" id="1.20.1250.20">
    <property type="entry name" value="MFS general substrate transporter like domains"/>
    <property type="match status" value="1"/>
</dbReference>
<evidence type="ECO:0000256" key="1">
    <source>
        <dbReference type="ARBA" id="ARBA00004141"/>
    </source>
</evidence>
<reference evidence="9 10" key="1">
    <citation type="submission" date="2020-10" db="EMBL/GenBank/DDBJ databases">
        <authorList>
            <person name="Peeters C."/>
        </authorList>
    </citation>
    <scope>NUCLEOTIDE SEQUENCE [LARGE SCALE GENOMIC DNA]</scope>
    <source>
        <strain evidence="9 10">LMG 27952</strain>
    </source>
</reference>
<feature type="transmembrane region" description="Helical" evidence="7">
    <location>
        <begin position="128"/>
        <end position="146"/>
    </location>
</feature>
<feature type="transmembrane region" description="Helical" evidence="7">
    <location>
        <begin position="95"/>
        <end position="116"/>
    </location>
</feature>
<feature type="transmembrane region" description="Helical" evidence="7">
    <location>
        <begin position="287"/>
        <end position="306"/>
    </location>
</feature>
<dbReference type="InterPro" id="IPR020846">
    <property type="entry name" value="MFS_dom"/>
</dbReference>
<feature type="transmembrane region" description="Helical" evidence="7">
    <location>
        <begin position="152"/>
        <end position="173"/>
    </location>
</feature>
<evidence type="ECO:0000259" key="8">
    <source>
        <dbReference type="PROSITE" id="PS50850"/>
    </source>
</evidence>
<feature type="transmembrane region" description="Helical" evidence="7">
    <location>
        <begin position="415"/>
        <end position="437"/>
    </location>
</feature>
<feature type="transmembrane region" description="Helical" evidence="7">
    <location>
        <begin position="185"/>
        <end position="208"/>
    </location>
</feature>
<proteinExistence type="inferred from homology"/>
<gene>
    <name evidence="9" type="primary">naiP_3</name>
    <name evidence="9" type="ORF">LMG27952_07050</name>
</gene>
<dbReference type="PANTHER" id="PTHR23511:SF34">
    <property type="entry name" value="SYNAPTIC VESICLE GLYCOPROTEIN 2"/>
    <property type="match status" value="1"/>
</dbReference>
<evidence type="ECO:0000313" key="9">
    <source>
        <dbReference type="EMBL" id="CAD6560132.1"/>
    </source>
</evidence>
<protein>
    <submittedName>
        <fullName evidence="9">Niacin/nicotinamide transporter NaiP</fullName>
    </submittedName>
</protein>
<organism evidence="9 10">
    <name type="scientific">Paraburkholderia hiiakae</name>
    <dbReference type="NCBI Taxonomy" id="1081782"/>
    <lineage>
        <taxon>Bacteria</taxon>
        <taxon>Pseudomonadati</taxon>
        <taxon>Pseudomonadota</taxon>
        <taxon>Betaproteobacteria</taxon>
        <taxon>Burkholderiales</taxon>
        <taxon>Burkholderiaceae</taxon>
        <taxon>Paraburkholderia</taxon>
    </lineage>
</organism>
<keyword evidence="5 7" id="KW-1133">Transmembrane helix</keyword>
<feature type="domain" description="Major facilitator superfamily (MFS) profile" evidence="8">
    <location>
        <begin position="61"/>
        <end position="468"/>
    </location>
</feature>
<feature type="transmembrane region" description="Helical" evidence="7">
    <location>
        <begin position="214"/>
        <end position="233"/>
    </location>
</feature>
<evidence type="ECO:0000256" key="3">
    <source>
        <dbReference type="ARBA" id="ARBA00022448"/>
    </source>
</evidence>
<keyword evidence="3" id="KW-0813">Transport</keyword>
<evidence type="ECO:0000313" key="10">
    <source>
        <dbReference type="Proteomes" id="UP000656319"/>
    </source>
</evidence>
<dbReference type="CDD" id="cd17316">
    <property type="entry name" value="MFS_SV2_like"/>
    <property type="match status" value="1"/>
</dbReference>
<feature type="transmembrane region" description="Helical" evidence="7">
    <location>
        <begin position="326"/>
        <end position="344"/>
    </location>
</feature>
<evidence type="ECO:0000256" key="5">
    <source>
        <dbReference type="ARBA" id="ARBA00022989"/>
    </source>
</evidence>
<feature type="transmembrane region" description="Helical" evidence="7">
    <location>
        <begin position="443"/>
        <end position="464"/>
    </location>
</feature>
<evidence type="ECO:0000256" key="7">
    <source>
        <dbReference type="SAM" id="Phobius"/>
    </source>
</evidence>
<dbReference type="Pfam" id="PF00083">
    <property type="entry name" value="Sugar_tr"/>
    <property type="match status" value="1"/>
</dbReference>
<dbReference type="PANTHER" id="PTHR23511">
    <property type="entry name" value="SYNAPTIC VESICLE GLYCOPROTEIN 2"/>
    <property type="match status" value="1"/>
</dbReference>
<dbReference type="InterPro" id="IPR036259">
    <property type="entry name" value="MFS_trans_sf"/>
</dbReference>
<dbReference type="EMBL" id="CAJHCQ010000029">
    <property type="protein sequence ID" value="CAD6560132.1"/>
    <property type="molecule type" value="Genomic_DNA"/>
</dbReference>
<evidence type="ECO:0000256" key="2">
    <source>
        <dbReference type="ARBA" id="ARBA00010992"/>
    </source>
</evidence>
<keyword evidence="6 7" id="KW-0472">Membrane</keyword>
<comment type="similarity">
    <text evidence="2">Belongs to the major facilitator superfamily. Sugar transporter (TC 2.A.1.1) family.</text>
</comment>
<evidence type="ECO:0000256" key="4">
    <source>
        <dbReference type="ARBA" id="ARBA00022692"/>
    </source>
</evidence>
<dbReference type="PROSITE" id="PS50850">
    <property type="entry name" value="MFS"/>
    <property type="match status" value="1"/>
</dbReference>
<feature type="transmembrane region" description="Helical" evidence="7">
    <location>
        <begin position="356"/>
        <end position="372"/>
    </location>
</feature>
<dbReference type="SUPFAM" id="SSF103473">
    <property type="entry name" value="MFS general substrate transporter"/>
    <property type="match status" value="1"/>
</dbReference>
<feature type="transmembrane region" description="Helical" evidence="7">
    <location>
        <begin position="384"/>
        <end position="403"/>
    </location>
</feature>
<comment type="caution">
    <text evidence="9">The sequence shown here is derived from an EMBL/GenBank/DDBJ whole genome shotgun (WGS) entry which is preliminary data.</text>
</comment>
<dbReference type="RefSeq" id="WP_201700482.1">
    <property type="nucleotide sequence ID" value="NZ_CAJHCQ010000029.1"/>
</dbReference>
<dbReference type="Proteomes" id="UP000656319">
    <property type="component" value="Unassembled WGS sequence"/>
</dbReference>
<comment type="subcellular location">
    <subcellularLocation>
        <location evidence="1">Membrane</location>
        <topology evidence="1">Multi-pass membrane protein</topology>
    </subcellularLocation>
</comment>
<accession>A0ABM8P9S8</accession>
<sequence>MTHSSQDARAALQSALAAGIAADVPGFDESERHRARPSSPTAIPVGKVFETLPLTREHLKSCLALFFVFVIEAWEMMIIVYSSPLISHDFNLGPVAIGNLIGAIFVGMGIGSIFWGPLSERLGRKRSIIWSLVIYGVVSTASAFSPDYATLYATRLLSGIVAAGMLVVTFPYFEELLPVPKRGPFTVYLAAGWPIGMILAVCATIWLMPFGWRWVIGVSSVAACWALVVARWVPESPYWLAATGRQEEARAAIARLSRGATQIAPDHTLHVEAVVRSVWRDLFAGRTFFMTILQVCINFTFAWGYWGLQTWLPTLLQQRGLSLPQSYGFIALSALCMIPGYISASFLTGRFGRKKVMIAYVALSAVAGYVFANAQTQGALYSSNFALAFFSLGAWGVWDTWVAEMYTTRLRTIGYSWAILAQRLANFAAPTFIGFLVARGSSFNMTTTFINLFLVVTVLLALMLPETEGKELA</sequence>
<evidence type="ECO:0000256" key="6">
    <source>
        <dbReference type="ARBA" id="ARBA00023136"/>
    </source>
</evidence>